<keyword evidence="5" id="KW-1185">Reference proteome</keyword>
<proteinExistence type="predicted"/>
<dbReference type="RefSeq" id="WP_324275589.1">
    <property type="nucleotide sequence ID" value="NZ_CP141261.1"/>
</dbReference>
<dbReference type="SUPFAM" id="SSF55781">
    <property type="entry name" value="GAF domain-like"/>
    <property type="match status" value="1"/>
</dbReference>
<accession>A0ABZ1B3G2</accession>
<dbReference type="Pfam" id="PF03861">
    <property type="entry name" value="ANTAR"/>
    <property type="match status" value="1"/>
</dbReference>
<dbReference type="EMBL" id="CP141261">
    <property type="protein sequence ID" value="WRL64261.1"/>
    <property type="molecule type" value="Genomic_DNA"/>
</dbReference>
<evidence type="ECO:0000256" key="2">
    <source>
        <dbReference type="ARBA" id="ARBA00023163"/>
    </source>
</evidence>
<reference evidence="4 5" key="1">
    <citation type="submission" date="2023-12" db="EMBL/GenBank/DDBJ databases">
        <title>Blastococcus brunescens sp. nov., an actonobacterium isolated from sandstone collected in sahara desert.</title>
        <authorList>
            <person name="Gtari M."/>
            <person name="Ghodhbane F."/>
        </authorList>
    </citation>
    <scope>NUCLEOTIDE SEQUENCE [LARGE SCALE GENOMIC DNA]</scope>
    <source>
        <strain evidence="4 5">BMG 8361</strain>
    </source>
</reference>
<dbReference type="Pfam" id="PF13185">
    <property type="entry name" value="GAF_2"/>
    <property type="match status" value="1"/>
</dbReference>
<evidence type="ECO:0000256" key="1">
    <source>
        <dbReference type="ARBA" id="ARBA00023015"/>
    </source>
</evidence>
<dbReference type="PROSITE" id="PS50921">
    <property type="entry name" value="ANTAR"/>
    <property type="match status" value="1"/>
</dbReference>
<feature type="domain" description="ANTAR" evidence="3">
    <location>
        <begin position="143"/>
        <end position="204"/>
    </location>
</feature>
<dbReference type="SMART" id="SM01012">
    <property type="entry name" value="ANTAR"/>
    <property type="match status" value="1"/>
</dbReference>
<dbReference type="InterPro" id="IPR005561">
    <property type="entry name" value="ANTAR"/>
</dbReference>
<dbReference type="PIRSF" id="PIRSF036625">
    <property type="entry name" value="GAF_ANTAR"/>
    <property type="match status" value="1"/>
</dbReference>
<dbReference type="InterPro" id="IPR029016">
    <property type="entry name" value="GAF-like_dom_sf"/>
</dbReference>
<name>A0ABZ1B3G2_9ACTN</name>
<sequence>MESLLQRVVDLTTVVLPGHLEASITLLIDDRPSTPVFTGQLALDCDESQFSRGYGPCLHAASTGELVEIADARTETRWPDYVQRAAEHGALSSLSIPLPVSDGIHGAMNVYGREANAFDDESRSAGQRFAPYAGVAVANMHAYQSAQNLAGNLQVALESRAVIDQAKGILMERHKLTADQAFQILAGVSMRRNTKLRSVADELVTTGELIGGPPVP</sequence>
<dbReference type="InterPro" id="IPR036388">
    <property type="entry name" value="WH-like_DNA-bd_sf"/>
</dbReference>
<gene>
    <name evidence="4" type="ORF">U6N30_32755</name>
</gene>
<evidence type="ECO:0000259" key="3">
    <source>
        <dbReference type="PROSITE" id="PS50921"/>
    </source>
</evidence>
<dbReference type="InterPro" id="IPR012074">
    <property type="entry name" value="GAF_ANTAR"/>
</dbReference>
<evidence type="ECO:0000313" key="4">
    <source>
        <dbReference type="EMBL" id="WRL64261.1"/>
    </source>
</evidence>
<dbReference type="Proteomes" id="UP001324287">
    <property type="component" value="Chromosome"/>
</dbReference>
<evidence type="ECO:0000313" key="5">
    <source>
        <dbReference type="Proteomes" id="UP001324287"/>
    </source>
</evidence>
<keyword evidence="1" id="KW-0805">Transcription regulation</keyword>
<organism evidence="4 5">
    <name type="scientific">Blastococcus brunescens</name>
    <dbReference type="NCBI Taxonomy" id="1564165"/>
    <lineage>
        <taxon>Bacteria</taxon>
        <taxon>Bacillati</taxon>
        <taxon>Actinomycetota</taxon>
        <taxon>Actinomycetes</taxon>
        <taxon>Geodermatophilales</taxon>
        <taxon>Geodermatophilaceae</taxon>
        <taxon>Blastococcus</taxon>
    </lineage>
</organism>
<dbReference type="Gene3D" id="3.30.450.40">
    <property type="match status" value="1"/>
</dbReference>
<protein>
    <submittedName>
        <fullName evidence="4">GAF and ANTAR domain-containing protein</fullName>
    </submittedName>
</protein>
<dbReference type="InterPro" id="IPR003018">
    <property type="entry name" value="GAF"/>
</dbReference>
<dbReference type="SMART" id="SM00065">
    <property type="entry name" value="GAF"/>
    <property type="match status" value="1"/>
</dbReference>
<keyword evidence="2" id="KW-0804">Transcription</keyword>
<dbReference type="Gene3D" id="1.10.10.10">
    <property type="entry name" value="Winged helix-like DNA-binding domain superfamily/Winged helix DNA-binding domain"/>
    <property type="match status" value="1"/>
</dbReference>